<organism evidence="1">
    <name type="scientific">Salmonella bongori</name>
    <dbReference type="NCBI Taxonomy" id="54736"/>
    <lineage>
        <taxon>Bacteria</taxon>
        <taxon>Pseudomonadati</taxon>
        <taxon>Pseudomonadota</taxon>
        <taxon>Gammaproteobacteria</taxon>
        <taxon>Enterobacterales</taxon>
        <taxon>Enterobacteriaceae</taxon>
        <taxon>Salmonella</taxon>
    </lineage>
</organism>
<gene>
    <name evidence="1" type="ORF">GRG92_001986</name>
</gene>
<sequence length="76" mass="8543">MTSNIMVSLPKSKPDYFTPERESAQAFLTIDAVFRQMPERSNFCAKNGVLSLNCHKRSVLVTGKSLLLFSKGDKYV</sequence>
<dbReference type="AlphaFoldDB" id="A0A698W4U1"/>
<proteinExistence type="predicted"/>
<dbReference type="EMBL" id="AANPCH010000008">
    <property type="protein sequence ID" value="EDP8662323.1"/>
    <property type="molecule type" value="Genomic_DNA"/>
</dbReference>
<accession>A0A698W4U1</accession>
<name>A0A698W4U1_SALBN</name>
<comment type="caution">
    <text evidence="1">The sequence shown here is derived from an EMBL/GenBank/DDBJ whole genome shotgun (WGS) entry which is preliminary data.</text>
</comment>
<dbReference type="RefSeq" id="WP_141024881.1">
    <property type="nucleotide sequence ID" value="NZ_CP053417.1"/>
</dbReference>
<protein>
    <submittedName>
        <fullName evidence="1">Uncharacterized protein</fullName>
    </submittedName>
</protein>
<reference evidence="1" key="1">
    <citation type="submission" date="2019-12" db="EMBL/GenBank/DDBJ databases">
        <authorList>
            <person name="Ashton P.M."/>
            <person name="Dallman T."/>
            <person name="Nair S."/>
            <person name="De Pinna E."/>
            <person name="Peters T."/>
            <person name="Grant K."/>
        </authorList>
    </citation>
    <scope>NUCLEOTIDE SEQUENCE</scope>
    <source>
        <strain evidence="1">854886</strain>
    </source>
</reference>
<evidence type="ECO:0000313" key="1">
    <source>
        <dbReference type="EMBL" id="EDP8662323.1"/>
    </source>
</evidence>